<dbReference type="InterPro" id="IPR011650">
    <property type="entry name" value="Peptidase_M20_dimer"/>
</dbReference>
<accession>A0ABW8TBA8</accession>
<comment type="caution">
    <text evidence="3">The sequence shown here is derived from an EMBL/GenBank/DDBJ whole genome shotgun (WGS) entry which is preliminary data.</text>
</comment>
<evidence type="ECO:0000259" key="2">
    <source>
        <dbReference type="Pfam" id="PF07687"/>
    </source>
</evidence>
<dbReference type="PANTHER" id="PTHR30575">
    <property type="entry name" value="PEPTIDASE M20"/>
    <property type="match status" value="1"/>
</dbReference>
<dbReference type="Pfam" id="PF01546">
    <property type="entry name" value="Peptidase_M20"/>
    <property type="match status" value="1"/>
</dbReference>
<dbReference type="InterPro" id="IPR036264">
    <property type="entry name" value="Bact_exopeptidase_dim_dom"/>
</dbReference>
<protein>
    <recommendedName>
        <fullName evidence="1">Peptidase M20 domain-containing protein 2</fullName>
    </recommendedName>
</protein>
<dbReference type="InterPro" id="IPR002933">
    <property type="entry name" value="Peptidase_M20"/>
</dbReference>
<dbReference type="InterPro" id="IPR017144">
    <property type="entry name" value="Xaa-Arg_dipeptidase"/>
</dbReference>
<gene>
    <name evidence="3" type="ORF">ACJDT4_00725</name>
</gene>
<evidence type="ECO:0000256" key="1">
    <source>
        <dbReference type="PIRNR" id="PIRNR037226"/>
    </source>
</evidence>
<dbReference type="Proteomes" id="UP001623592">
    <property type="component" value="Unassembled WGS sequence"/>
</dbReference>
<evidence type="ECO:0000313" key="4">
    <source>
        <dbReference type="Proteomes" id="UP001623592"/>
    </source>
</evidence>
<feature type="domain" description="Peptidase M20 dimerisation" evidence="2">
    <location>
        <begin position="204"/>
        <end position="285"/>
    </location>
</feature>
<dbReference type="RefSeq" id="WP_406785608.1">
    <property type="nucleotide sequence ID" value="NZ_JBJIAA010000001.1"/>
</dbReference>
<dbReference type="Gene3D" id="3.30.70.360">
    <property type="match status" value="1"/>
</dbReference>
<dbReference type="InterPro" id="IPR017439">
    <property type="entry name" value="Amidohydrolase"/>
</dbReference>
<evidence type="ECO:0000313" key="3">
    <source>
        <dbReference type="EMBL" id="MFL0248930.1"/>
    </source>
</evidence>
<proteinExistence type="inferred from homology"/>
<dbReference type="Pfam" id="PF07687">
    <property type="entry name" value="M20_dimer"/>
    <property type="match status" value="1"/>
</dbReference>
<dbReference type="PIRSF" id="PIRSF037226">
    <property type="entry name" value="Amidohydrolase_ACY1L2_prd"/>
    <property type="match status" value="1"/>
</dbReference>
<dbReference type="NCBIfam" id="TIGR01891">
    <property type="entry name" value="amidohydrolases"/>
    <property type="match status" value="1"/>
</dbReference>
<comment type="similarity">
    <text evidence="1">Belongs to the peptidase M20A family.</text>
</comment>
<dbReference type="SUPFAM" id="SSF55031">
    <property type="entry name" value="Bacterial exopeptidase dimerisation domain"/>
    <property type="match status" value="1"/>
</dbReference>
<dbReference type="Gene3D" id="3.40.630.10">
    <property type="entry name" value="Zn peptidases"/>
    <property type="match status" value="1"/>
</dbReference>
<keyword evidence="4" id="KW-1185">Reference proteome</keyword>
<dbReference type="EMBL" id="JBJIAA010000001">
    <property type="protein sequence ID" value="MFL0248930.1"/>
    <property type="molecule type" value="Genomic_DNA"/>
</dbReference>
<dbReference type="PANTHER" id="PTHR30575:SF3">
    <property type="entry name" value="PEPTIDASE M20 DIMERISATION DOMAIN-CONTAINING PROTEIN"/>
    <property type="match status" value="1"/>
</dbReference>
<name>A0ABW8TBA8_9CLOT</name>
<sequence length="433" mass="47046">MIKIKDLLCEILDGIKDDIFNIGDNIFKHPELGFKEYKTSKLACEYLKGAGINVKENLSITGFKASLGSKKNINIGLIAELDAVPTYGHKYSSDDMNAAHSCGHSNQTAIMLGVMRALKESKILDELGGKVTLIGTPAEEFTDFDYRKNLIKENKISYMSGKQDMIKNGVFDDIDIIISCHTMGGIETPMADVNSSLNGFILKNITYLGKAAHAGAAPHLGINALNAAVIGLSAVNAQRETFIDEDNIRVHGIIKEGGQTINSVPEKVVIEAYVRGNSWNSIVDANSKVDRAFKAGAYAVGGKCIIENTIGYLPFEQCSPLSSVLKNNMASLIGIENIIDGKKSMASGDIGDLATIKPTIQFGFSGFTGNVHGSDFDIVNNELAYLIPAKAIAMTIYDLLKNNGEEASKIIKESKTKFTKEEYIKSWLENKEI</sequence>
<dbReference type="SUPFAM" id="SSF53187">
    <property type="entry name" value="Zn-dependent exopeptidases"/>
    <property type="match status" value="1"/>
</dbReference>
<dbReference type="InterPro" id="IPR052030">
    <property type="entry name" value="Peptidase_M20/M20A_hydrolases"/>
</dbReference>
<organism evidence="3 4">
    <name type="scientific">Clostridium neuense</name>
    <dbReference type="NCBI Taxonomy" id="1728934"/>
    <lineage>
        <taxon>Bacteria</taxon>
        <taxon>Bacillati</taxon>
        <taxon>Bacillota</taxon>
        <taxon>Clostridia</taxon>
        <taxon>Eubacteriales</taxon>
        <taxon>Clostridiaceae</taxon>
        <taxon>Clostridium</taxon>
    </lineage>
</organism>
<reference evidence="3 4" key="1">
    <citation type="submission" date="2024-11" db="EMBL/GenBank/DDBJ databases">
        <authorList>
            <person name="Heng Y.C."/>
            <person name="Lim A.C.H."/>
            <person name="Lee J.K.Y."/>
            <person name="Kittelmann S."/>
        </authorList>
    </citation>
    <scope>NUCLEOTIDE SEQUENCE [LARGE SCALE GENOMIC DNA]</scope>
    <source>
        <strain evidence="3 4">WILCCON 0114</strain>
    </source>
</reference>